<dbReference type="Proteomes" id="UP000030710">
    <property type="component" value="Unassembled WGS sequence"/>
</dbReference>
<protein>
    <submittedName>
        <fullName evidence="2">Uncharacterized protein</fullName>
    </submittedName>
</protein>
<evidence type="ECO:0000256" key="1">
    <source>
        <dbReference type="SAM" id="MobiDB-lite"/>
    </source>
</evidence>
<dbReference type="EMBL" id="KE356561">
    <property type="protein sequence ID" value="ERG97282.1"/>
    <property type="molecule type" value="Genomic_DNA"/>
</dbReference>
<gene>
    <name evidence="2" type="ORF">J07HQW2_03768</name>
</gene>
<accession>U1PTZ6</accession>
<proteinExistence type="predicted"/>
<name>U1PTZ6_9EURY</name>
<feature type="compositionally biased region" description="Basic and acidic residues" evidence="1">
    <location>
        <begin position="65"/>
        <end position="82"/>
    </location>
</feature>
<feature type="region of interest" description="Disordered" evidence="1">
    <location>
        <begin position="30"/>
        <end position="115"/>
    </location>
</feature>
<sequence>MTGRGRLGQVRSADGAGTSDIYVRLLRSRAEHGATSQSSQRKGVRAVLSAPAVPASTLPGDTLEPSERVGRLDEVDLLRDSESDSPPSSPDSEADGCATKAKTSCPSSASSTSMT</sequence>
<evidence type="ECO:0000313" key="2">
    <source>
        <dbReference type="EMBL" id="ERG97282.1"/>
    </source>
</evidence>
<dbReference type="STRING" id="1238425.J07HQW2_03768"/>
<dbReference type="AlphaFoldDB" id="U1PTZ6"/>
<organism evidence="2 3">
    <name type="scientific">Haloquadratum walsbyi J07HQW2</name>
    <dbReference type="NCBI Taxonomy" id="1238425"/>
    <lineage>
        <taxon>Archaea</taxon>
        <taxon>Methanobacteriati</taxon>
        <taxon>Methanobacteriota</taxon>
        <taxon>Stenosarchaea group</taxon>
        <taxon>Halobacteria</taxon>
        <taxon>Halobacteriales</taxon>
        <taxon>Haloferacaceae</taxon>
        <taxon>Haloquadratum</taxon>
    </lineage>
</organism>
<feature type="compositionally biased region" description="Low complexity" evidence="1">
    <location>
        <begin position="98"/>
        <end position="115"/>
    </location>
</feature>
<dbReference type="HOGENOM" id="CLU_2103455_0_0_2"/>
<evidence type="ECO:0000313" key="3">
    <source>
        <dbReference type="Proteomes" id="UP000030710"/>
    </source>
</evidence>
<reference evidence="2 3" key="1">
    <citation type="journal article" date="2013" name="PLoS ONE">
        <title>Assembly-driven community genomics of a hypersaline microbial ecosystem.</title>
        <authorList>
            <person name="Podell S."/>
            <person name="Ugalde J.A."/>
            <person name="Narasingarao P."/>
            <person name="Banfield J.F."/>
            <person name="Heidelberg K.B."/>
            <person name="Allen E.E."/>
        </authorList>
    </citation>
    <scope>NUCLEOTIDE SEQUENCE [LARGE SCALE GENOMIC DNA]</scope>
    <source>
        <strain evidence="3">J07HQW2</strain>
    </source>
</reference>